<dbReference type="SUPFAM" id="SSF110849">
    <property type="entry name" value="ParB/Sulfiredoxin"/>
    <property type="match status" value="1"/>
</dbReference>
<evidence type="ECO:0000256" key="4">
    <source>
        <dbReference type="ARBA" id="ARBA00022618"/>
    </source>
</evidence>
<evidence type="ECO:0000256" key="1">
    <source>
        <dbReference type="ARBA" id="ARBA00004453"/>
    </source>
</evidence>
<dbReference type="Proteomes" id="UP000579281">
    <property type="component" value="Unassembled WGS sequence"/>
</dbReference>
<keyword evidence="3" id="KW-0963">Cytoplasm</keyword>
<dbReference type="Gene3D" id="1.10.10.2830">
    <property type="match status" value="1"/>
</dbReference>
<evidence type="ECO:0000256" key="2">
    <source>
        <dbReference type="ARBA" id="ARBA00006295"/>
    </source>
</evidence>
<dbReference type="NCBIfam" id="TIGR00180">
    <property type="entry name" value="parB_part"/>
    <property type="match status" value="1"/>
</dbReference>
<keyword evidence="5" id="KW-0238">DNA-binding</keyword>
<dbReference type="InterPro" id="IPR003115">
    <property type="entry name" value="ParB_N"/>
</dbReference>
<dbReference type="PANTHER" id="PTHR33375">
    <property type="entry name" value="CHROMOSOME-PARTITIONING PROTEIN PARB-RELATED"/>
    <property type="match status" value="1"/>
</dbReference>
<comment type="caution">
    <text evidence="9">The sequence shown here is derived from an EMBL/GenBank/DDBJ whole genome shotgun (WGS) entry which is preliminary data.</text>
</comment>
<sequence length="272" mass="31312">MRGRWNMVLEQNTTVLQVPIDLIRPNPYQPRKVFTKASLEELSESIKAYGVLQPISVRRMGPDHYELVAGERRLRAAKLAQLERIPVIVSEMTDQDSAVLALIENLQREDLNFIEEAEGYNHLILDHHFTQQDIAEKVGKNQSTIANKLRILKLSKTVKEKLMEFGLTERHARALLKLPDEKLQLKVLEEVSKKDLTVKKTEKMIADILEELSKPKEPEKRQNIKSAFNFKIYLNTLKNAFNAIKQTGLDAEYKQLDKGDHIEVVVKIPKAR</sequence>
<dbReference type="FunFam" id="1.10.10.2830:FF:000001">
    <property type="entry name" value="Chromosome partitioning protein ParB"/>
    <property type="match status" value="1"/>
</dbReference>
<keyword evidence="7" id="KW-0131">Cell cycle</keyword>
<evidence type="ECO:0000313" key="10">
    <source>
        <dbReference type="Proteomes" id="UP000579281"/>
    </source>
</evidence>
<dbReference type="CDD" id="cd16393">
    <property type="entry name" value="SPO0J_N"/>
    <property type="match status" value="1"/>
</dbReference>
<dbReference type="GO" id="GO:0000917">
    <property type="term" value="P:division septum assembly"/>
    <property type="evidence" value="ECO:0007669"/>
    <property type="project" value="UniProtKB-KW"/>
</dbReference>
<comment type="similarity">
    <text evidence="2">Belongs to the ParB family.</text>
</comment>
<evidence type="ECO:0000313" key="9">
    <source>
        <dbReference type="EMBL" id="MBB6218062.1"/>
    </source>
</evidence>
<evidence type="ECO:0000256" key="3">
    <source>
        <dbReference type="ARBA" id="ARBA00022490"/>
    </source>
</evidence>
<dbReference type="Gene3D" id="3.90.1530.30">
    <property type="match status" value="1"/>
</dbReference>
<dbReference type="GO" id="GO:0007059">
    <property type="term" value="P:chromosome segregation"/>
    <property type="evidence" value="ECO:0007669"/>
    <property type="project" value="TreeGrafter"/>
</dbReference>
<dbReference type="GO" id="GO:0045881">
    <property type="term" value="P:positive regulation of sporulation resulting in formation of a cellular spore"/>
    <property type="evidence" value="ECO:0007669"/>
    <property type="project" value="TreeGrafter"/>
</dbReference>
<organism evidence="9 10">
    <name type="scientific">Anaerosolibacter carboniphilus</name>
    <dbReference type="NCBI Taxonomy" id="1417629"/>
    <lineage>
        <taxon>Bacteria</taxon>
        <taxon>Bacillati</taxon>
        <taxon>Bacillota</taxon>
        <taxon>Clostridia</taxon>
        <taxon>Peptostreptococcales</taxon>
        <taxon>Thermotaleaceae</taxon>
        <taxon>Anaerosolibacter</taxon>
    </lineage>
</organism>
<dbReference type="GO" id="GO:0003677">
    <property type="term" value="F:DNA binding"/>
    <property type="evidence" value="ECO:0007669"/>
    <property type="project" value="UniProtKB-KW"/>
</dbReference>
<dbReference type="Pfam" id="PF02195">
    <property type="entry name" value="ParB_N"/>
    <property type="match status" value="1"/>
</dbReference>
<dbReference type="NCBIfam" id="TIGR04285">
    <property type="entry name" value="nucleoid_noc"/>
    <property type="match status" value="1"/>
</dbReference>
<dbReference type="Pfam" id="PF17762">
    <property type="entry name" value="HTH_ParB"/>
    <property type="match status" value="1"/>
</dbReference>
<dbReference type="InterPro" id="IPR023705">
    <property type="entry name" value="Nucleoid_occlusion_protein"/>
</dbReference>
<name>A0A841L4M1_9FIRM</name>
<dbReference type="FunFam" id="3.90.1530.30:FF:000001">
    <property type="entry name" value="Chromosome partitioning protein ParB"/>
    <property type="match status" value="1"/>
</dbReference>
<evidence type="ECO:0000259" key="8">
    <source>
        <dbReference type="SMART" id="SM00470"/>
    </source>
</evidence>
<dbReference type="InterPro" id="IPR050336">
    <property type="entry name" value="Chromosome_partition/occlusion"/>
</dbReference>
<dbReference type="EMBL" id="JACHEN010000032">
    <property type="protein sequence ID" value="MBB6218062.1"/>
    <property type="molecule type" value="Genomic_DNA"/>
</dbReference>
<keyword evidence="6" id="KW-0717">Septation</keyword>
<dbReference type="InterPro" id="IPR036086">
    <property type="entry name" value="ParB/Sulfiredoxin_sf"/>
</dbReference>
<proteinExistence type="inferred from homology"/>
<dbReference type="RefSeq" id="WP_243183459.1">
    <property type="nucleotide sequence ID" value="NZ_JACHEN010000032.1"/>
</dbReference>
<keyword evidence="4" id="KW-0132">Cell division</keyword>
<dbReference type="GO" id="GO:0009295">
    <property type="term" value="C:nucleoid"/>
    <property type="evidence" value="ECO:0007669"/>
    <property type="project" value="UniProtKB-SubCell"/>
</dbReference>
<dbReference type="GO" id="GO:0005694">
    <property type="term" value="C:chromosome"/>
    <property type="evidence" value="ECO:0007669"/>
    <property type="project" value="TreeGrafter"/>
</dbReference>
<keyword evidence="10" id="KW-1185">Reference proteome</keyword>
<dbReference type="SMART" id="SM00470">
    <property type="entry name" value="ParB"/>
    <property type="match status" value="1"/>
</dbReference>
<evidence type="ECO:0000256" key="6">
    <source>
        <dbReference type="ARBA" id="ARBA00023210"/>
    </source>
</evidence>
<dbReference type="PANTHER" id="PTHR33375:SF8">
    <property type="entry name" value="NUCLEOID OCCLUSION PROTEIN"/>
    <property type="match status" value="1"/>
</dbReference>
<dbReference type="InterPro" id="IPR041468">
    <property type="entry name" value="HTH_ParB/Spo0J"/>
</dbReference>
<gene>
    <name evidence="9" type="ORF">HNQ80_004201</name>
</gene>
<protein>
    <submittedName>
        <fullName evidence="9">ParB family chromosome partitioning protein</fullName>
    </submittedName>
</protein>
<evidence type="ECO:0000256" key="7">
    <source>
        <dbReference type="ARBA" id="ARBA00023306"/>
    </source>
</evidence>
<dbReference type="InterPro" id="IPR004437">
    <property type="entry name" value="ParB/RepB/Spo0J"/>
</dbReference>
<dbReference type="AlphaFoldDB" id="A0A841L4M1"/>
<reference evidence="9 10" key="1">
    <citation type="submission" date="2020-08" db="EMBL/GenBank/DDBJ databases">
        <title>Genomic Encyclopedia of Type Strains, Phase IV (KMG-IV): sequencing the most valuable type-strain genomes for metagenomic binning, comparative biology and taxonomic classification.</title>
        <authorList>
            <person name="Goeker M."/>
        </authorList>
    </citation>
    <scope>NUCLEOTIDE SEQUENCE [LARGE SCALE GENOMIC DNA]</scope>
    <source>
        <strain evidence="9 10">DSM 103526</strain>
    </source>
</reference>
<accession>A0A841L4M1</accession>
<comment type="subcellular location">
    <subcellularLocation>
        <location evidence="1">Cytoplasm</location>
        <location evidence="1">Nucleoid</location>
    </subcellularLocation>
</comment>
<evidence type="ECO:0000256" key="5">
    <source>
        <dbReference type="ARBA" id="ARBA00023125"/>
    </source>
</evidence>
<feature type="domain" description="ParB-like N-terminal" evidence="8">
    <location>
        <begin position="16"/>
        <end position="106"/>
    </location>
</feature>